<feature type="transmembrane region" description="Helical" evidence="5">
    <location>
        <begin position="421"/>
        <end position="439"/>
    </location>
</feature>
<evidence type="ECO:0000256" key="4">
    <source>
        <dbReference type="ARBA" id="ARBA00023136"/>
    </source>
</evidence>
<keyword evidence="2 5" id="KW-0812">Transmembrane</keyword>
<dbReference type="OrthoDB" id="1893152at2"/>
<evidence type="ECO:0000256" key="5">
    <source>
        <dbReference type="SAM" id="Phobius"/>
    </source>
</evidence>
<feature type="transmembrane region" description="Helical" evidence="5">
    <location>
        <begin position="152"/>
        <end position="173"/>
    </location>
</feature>
<dbReference type="Proteomes" id="UP000283880">
    <property type="component" value="Unassembled WGS sequence"/>
</dbReference>
<dbReference type="Pfam" id="PF13515">
    <property type="entry name" value="FUSC_2"/>
    <property type="match status" value="1"/>
</dbReference>
<dbReference type="EMBL" id="QSBM01000001">
    <property type="protein sequence ID" value="RGX32692.1"/>
    <property type="molecule type" value="Genomic_DNA"/>
</dbReference>
<sequence length="683" mass="77275">MPGRLIECGNEKRRSERSLASQALRSFAGRAKLAFTDAAPVILFFLIAFYSILWLFGVKYIIVVSVLATLFKVRCRKRQTMAKLLSMAAVQLSLAVLAFFAGHWLILCVILNILVPFLLVFLQSTQFNQKGYFTSAMGFVFFQLNPVSVSEFGRFLCAMTYGLLLLAGALLIYSRGRERDVDYGLERRGLEVLAGHLSAWAAGEENAEAGELLSIQRALCKQVEQSRGISYAVKREGQIHYMAALLFQRSAYFLMVLREKGIGEEEKRFLLRLCAFLREFNRCWPGTGTKAGEDGEGSGSRALREHGEELAREAGMREDGIGRFGEQTVSLLLTLLSRLEQRDFPNAAVRRRSGETGRSLSWILRRFRPDTFEMRFSLRLSSVLTLGFLFSRLSGCNHAYWFVLNAFLLLQPMYEDSAFRLKNRFIGTVAGCTLLYFALPLFPGVQGHFALASVIVAFMYCTLPGTWQQAVFSTAFSITLASLAMQETMAMELRLVYVGLATVFVLAVNRFFFPTSMRGQFQDNIRALFHMQHSYLRIFVASLHVPLDYGAVRDGLVRFQLIYEQVEEYLQAHLPAPEQADYRRLLELFWKMSSEMEQILFLTAARKREIGDTAALEHFSSLCSYVIQEAGNMVCVRMRQEPVTARAVPVSAQVEGAPYLSVLLKKYSQDVSALYRLALNHKK</sequence>
<keyword evidence="4 5" id="KW-0472">Membrane</keyword>
<evidence type="ECO:0000256" key="1">
    <source>
        <dbReference type="ARBA" id="ARBA00004141"/>
    </source>
</evidence>
<proteinExistence type="predicted"/>
<name>A0A413FK56_9FIRM</name>
<evidence type="ECO:0000256" key="2">
    <source>
        <dbReference type="ARBA" id="ARBA00022692"/>
    </source>
</evidence>
<protein>
    <submittedName>
        <fullName evidence="7">FUSC family protein</fullName>
    </submittedName>
</protein>
<accession>A0A413FK56</accession>
<dbReference type="GO" id="GO:0016020">
    <property type="term" value="C:membrane"/>
    <property type="evidence" value="ECO:0007669"/>
    <property type="project" value="UniProtKB-SubCell"/>
</dbReference>
<evidence type="ECO:0000313" key="7">
    <source>
        <dbReference type="EMBL" id="RGX32692.1"/>
    </source>
</evidence>
<keyword evidence="3 5" id="KW-1133">Transmembrane helix</keyword>
<dbReference type="InterPro" id="IPR049453">
    <property type="entry name" value="Memb_transporter_dom"/>
</dbReference>
<comment type="caution">
    <text evidence="7">The sequence shown here is derived from an EMBL/GenBank/DDBJ whole genome shotgun (WGS) entry which is preliminary data.</text>
</comment>
<feature type="domain" description="Integral membrane bound transporter" evidence="6">
    <location>
        <begin position="387"/>
        <end position="508"/>
    </location>
</feature>
<feature type="transmembrane region" description="Helical" evidence="5">
    <location>
        <begin position="399"/>
        <end position="414"/>
    </location>
</feature>
<reference evidence="7 8" key="1">
    <citation type="submission" date="2018-08" db="EMBL/GenBank/DDBJ databases">
        <title>A genome reference for cultivated species of the human gut microbiota.</title>
        <authorList>
            <person name="Zou Y."/>
            <person name="Xue W."/>
            <person name="Luo G."/>
        </authorList>
    </citation>
    <scope>NUCLEOTIDE SEQUENCE [LARGE SCALE GENOMIC DNA]</scope>
    <source>
        <strain evidence="7 8">AF04-15</strain>
    </source>
</reference>
<feature type="transmembrane region" description="Helical" evidence="5">
    <location>
        <begin position="445"/>
        <end position="463"/>
    </location>
</feature>
<evidence type="ECO:0000259" key="6">
    <source>
        <dbReference type="Pfam" id="PF13515"/>
    </source>
</evidence>
<feature type="transmembrane region" description="Helical" evidence="5">
    <location>
        <begin position="495"/>
        <end position="513"/>
    </location>
</feature>
<gene>
    <name evidence="7" type="ORF">DWV29_00285</name>
</gene>
<feature type="transmembrane region" description="Helical" evidence="5">
    <location>
        <begin position="92"/>
        <end position="122"/>
    </location>
</feature>
<comment type="subcellular location">
    <subcellularLocation>
        <location evidence="1">Membrane</location>
        <topology evidence="1">Multi-pass membrane protein</topology>
    </subcellularLocation>
</comment>
<evidence type="ECO:0000313" key="8">
    <source>
        <dbReference type="Proteomes" id="UP000283880"/>
    </source>
</evidence>
<dbReference type="AlphaFoldDB" id="A0A413FK56"/>
<feature type="transmembrane region" description="Helical" evidence="5">
    <location>
        <begin position="42"/>
        <end position="71"/>
    </location>
</feature>
<organism evidence="7 8">
    <name type="scientific">Enterocloster asparagiformis</name>
    <dbReference type="NCBI Taxonomy" id="333367"/>
    <lineage>
        <taxon>Bacteria</taxon>
        <taxon>Bacillati</taxon>
        <taxon>Bacillota</taxon>
        <taxon>Clostridia</taxon>
        <taxon>Lachnospirales</taxon>
        <taxon>Lachnospiraceae</taxon>
        <taxon>Enterocloster</taxon>
    </lineage>
</organism>
<evidence type="ECO:0000256" key="3">
    <source>
        <dbReference type="ARBA" id="ARBA00022989"/>
    </source>
</evidence>